<reference evidence="2 3" key="1">
    <citation type="journal article" date="2024" name="Int. J. Syst. Evol. Microbiol.">
        <title>Clostridium omnivorum sp. nov., isolated from anoxic soil under the treatment of reductive soil disinfestation.</title>
        <authorList>
            <person name="Ueki A."/>
            <person name="Tonouchi A."/>
            <person name="Kaku N."/>
            <person name="Honma S."/>
            <person name="Ueki K."/>
        </authorList>
    </citation>
    <scope>NUCLEOTIDE SEQUENCE [LARGE SCALE GENOMIC DNA]</scope>
    <source>
        <strain evidence="2 3">E14</strain>
    </source>
</reference>
<organism evidence="2 3">
    <name type="scientific">Clostridium omnivorum</name>
    <dbReference type="NCBI Taxonomy" id="1604902"/>
    <lineage>
        <taxon>Bacteria</taxon>
        <taxon>Bacillati</taxon>
        <taxon>Bacillota</taxon>
        <taxon>Clostridia</taxon>
        <taxon>Eubacteriales</taxon>
        <taxon>Clostridiaceae</taxon>
        <taxon>Clostridium</taxon>
    </lineage>
</organism>
<dbReference type="InterPro" id="IPR016181">
    <property type="entry name" value="Acyl_CoA_acyltransferase"/>
</dbReference>
<dbReference type="SUPFAM" id="SSF55729">
    <property type="entry name" value="Acyl-CoA N-acyltransferases (Nat)"/>
    <property type="match status" value="1"/>
</dbReference>
<dbReference type="Gene3D" id="3.40.630.30">
    <property type="match status" value="1"/>
</dbReference>
<protein>
    <submittedName>
        <fullName evidence="2">N-acetyltransferase</fullName>
    </submittedName>
</protein>
<dbReference type="InterPro" id="IPR000182">
    <property type="entry name" value="GNAT_dom"/>
</dbReference>
<gene>
    <name evidence="2" type="ORF">bsdE14_15810</name>
</gene>
<sequence>MNKVIKTKRLEIKPFQDTDQAAMIELLTNEEIKESFMIPDFQTEEKAISMFKKLQAFSYSDEHYERGIYLNQQLIGFVNDVEIGDGVIELGYVIHPMQKNMGYASEMLKAVIDELFRKGFHQIVAGAFEDNAASIKVMQKCGMAKIAKEDDINYHGIMHHCYYYAISKGHN</sequence>
<keyword evidence="3" id="KW-1185">Reference proteome</keyword>
<dbReference type="RefSeq" id="WP_264849433.1">
    <property type="nucleotide sequence ID" value="NZ_BRXR01000001.1"/>
</dbReference>
<proteinExistence type="predicted"/>
<accession>A0ABQ5N4V3</accession>
<dbReference type="PROSITE" id="PS51186">
    <property type="entry name" value="GNAT"/>
    <property type="match status" value="1"/>
</dbReference>
<dbReference type="PANTHER" id="PTHR43792">
    <property type="entry name" value="GNAT FAMILY, PUTATIVE (AFU_ORTHOLOGUE AFUA_3G00765)-RELATED-RELATED"/>
    <property type="match status" value="1"/>
</dbReference>
<dbReference type="PANTHER" id="PTHR43792:SF1">
    <property type="entry name" value="N-ACETYLTRANSFERASE DOMAIN-CONTAINING PROTEIN"/>
    <property type="match status" value="1"/>
</dbReference>
<dbReference type="CDD" id="cd04301">
    <property type="entry name" value="NAT_SF"/>
    <property type="match status" value="1"/>
</dbReference>
<dbReference type="InterPro" id="IPR051531">
    <property type="entry name" value="N-acetyltransferase"/>
</dbReference>
<name>A0ABQ5N4V3_9CLOT</name>
<feature type="domain" description="N-acetyltransferase" evidence="1">
    <location>
        <begin position="10"/>
        <end position="169"/>
    </location>
</feature>
<dbReference type="Pfam" id="PF13302">
    <property type="entry name" value="Acetyltransf_3"/>
    <property type="match status" value="1"/>
</dbReference>
<evidence type="ECO:0000259" key="1">
    <source>
        <dbReference type="PROSITE" id="PS51186"/>
    </source>
</evidence>
<evidence type="ECO:0000313" key="2">
    <source>
        <dbReference type="EMBL" id="GLC30171.1"/>
    </source>
</evidence>
<dbReference type="Proteomes" id="UP001208567">
    <property type="component" value="Unassembled WGS sequence"/>
</dbReference>
<comment type="caution">
    <text evidence="2">The sequence shown here is derived from an EMBL/GenBank/DDBJ whole genome shotgun (WGS) entry which is preliminary data.</text>
</comment>
<evidence type="ECO:0000313" key="3">
    <source>
        <dbReference type="Proteomes" id="UP001208567"/>
    </source>
</evidence>
<dbReference type="EMBL" id="BRXR01000001">
    <property type="protein sequence ID" value="GLC30171.1"/>
    <property type="molecule type" value="Genomic_DNA"/>
</dbReference>